<dbReference type="RefSeq" id="WP_150270556.1">
    <property type="nucleotide sequence ID" value="NZ_CP029194.1"/>
</dbReference>
<dbReference type="Proteomes" id="UP000324106">
    <property type="component" value="Chromosome"/>
</dbReference>
<dbReference type="Gene3D" id="3.40.50.1460">
    <property type="match status" value="1"/>
</dbReference>
<sequence length="378" mass="40598">MTGARPERTYALVVGAERYAAGPSWDLPGPAADARRFTGWLRGRGVPAAHVFLLLDPLPGAGGPEVDVAAGTAGREAVQEVLTRRLPVLEGDLLWVFWGGHGVTDPQGHRRLFYADAGPDDRRNLDLDAWLTAFTTDLLPGFRRQIWVVDSCQTFVEDLGFARSLPTELPSGGERLPGREQFVLLASRPGQRAVNDPVRQTGAFSRAVLAALGASDGGVWPPDMNAVADTVLGQFTGPPTGPFADGSAGAGQRPTALWHRSWAGDERRLEFPTTRRLEEPVPDAGLAALINLLAGWPGMADRDHRQLVLGMLPPDLAGSIPRMGAPRPDIISIVRTCRRHPGGLAALVEALALLEPGSLEQRELKDWTDRWLTPGSGG</sequence>
<feature type="domain" description="Effector-associated" evidence="1">
    <location>
        <begin position="291"/>
        <end position="367"/>
    </location>
</feature>
<dbReference type="AlphaFoldDB" id="A0A5P2B211"/>
<proteinExistence type="predicted"/>
<dbReference type="OrthoDB" id="9150676at2"/>
<gene>
    <name evidence="2" type="ORF">DEJ46_27485</name>
</gene>
<dbReference type="InterPro" id="IPR045431">
    <property type="entry name" value="EAD2"/>
</dbReference>
<protein>
    <recommendedName>
        <fullName evidence="1">Effector-associated domain-containing protein</fullName>
    </recommendedName>
</protein>
<reference evidence="2 3" key="1">
    <citation type="submission" date="2018-05" db="EMBL/GenBank/DDBJ databases">
        <title>Streptomyces venezuelae.</title>
        <authorList>
            <person name="Kim W."/>
            <person name="Lee N."/>
            <person name="Cho B.-K."/>
        </authorList>
    </citation>
    <scope>NUCLEOTIDE SEQUENCE [LARGE SCALE GENOMIC DNA]</scope>
    <source>
        <strain evidence="2 3">ATCC 15068</strain>
    </source>
</reference>
<accession>A0A5P2B211</accession>
<dbReference type="EMBL" id="CP029194">
    <property type="protein sequence ID" value="QES22379.1"/>
    <property type="molecule type" value="Genomic_DNA"/>
</dbReference>
<evidence type="ECO:0000313" key="3">
    <source>
        <dbReference type="Proteomes" id="UP000324106"/>
    </source>
</evidence>
<organism evidence="2 3">
    <name type="scientific">Streptomyces venezuelae</name>
    <dbReference type="NCBI Taxonomy" id="54571"/>
    <lineage>
        <taxon>Bacteria</taxon>
        <taxon>Bacillati</taxon>
        <taxon>Actinomycetota</taxon>
        <taxon>Actinomycetes</taxon>
        <taxon>Kitasatosporales</taxon>
        <taxon>Streptomycetaceae</taxon>
        <taxon>Streptomyces</taxon>
    </lineage>
</organism>
<evidence type="ECO:0000259" key="1">
    <source>
        <dbReference type="Pfam" id="PF19956"/>
    </source>
</evidence>
<evidence type="ECO:0000313" key="2">
    <source>
        <dbReference type="EMBL" id="QES22379.1"/>
    </source>
</evidence>
<dbReference type="Pfam" id="PF19956">
    <property type="entry name" value="EAD2"/>
    <property type="match status" value="1"/>
</dbReference>
<name>A0A5P2B211_STRVZ</name>